<dbReference type="PANTHER" id="PTHR33136">
    <property type="entry name" value="RAPID ALKALINIZATION FACTOR-LIKE"/>
    <property type="match status" value="1"/>
</dbReference>
<comment type="similarity">
    <text evidence="2">Belongs to the plant rapid alkalinization factor (RALF) family.</text>
</comment>
<evidence type="ECO:0000256" key="5">
    <source>
        <dbReference type="ARBA" id="ARBA00022729"/>
    </source>
</evidence>
<dbReference type="GO" id="GO:0009506">
    <property type="term" value="C:plasmodesma"/>
    <property type="evidence" value="ECO:0007669"/>
    <property type="project" value="TreeGrafter"/>
</dbReference>
<evidence type="ECO:0000256" key="4">
    <source>
        <dbReference type="ARBA" id="ARBA00022702"/>
    </source>
</evidence>
<evidence type="ECO:0000256" key="1">
    <source>
        <dbReference type="ARBA" id="ARBA00004613"/>
    </source>
</evidence>
<keyword evidence="6" id="KW-1015">Disulfide bond</keyword>
<dbReference type="GO" id="GO:0005179">
    <property type="term" value="F:hormone activity"/>
    <property type="evidence" value="ECO:0007669"/>
    <property type="project" value="UniProtKB-KW"/>
</dbReference>
<sequence length="72" mass="8307">MRRRVEMLMDSEVSRRFLEMEKRAISYGALQPNEPACRDAGKGQAYSSSCLPPPSNPYRRPCSKYYRCRDGS</sequence>
<evidence type="ECO:0000313" key="9">
    <source>
        <dbReference type="Proteomes" id="UP000836841"/>
    </source>
</evidence>
<dbReference type="GO" id="GO:0019722">
    <property type="term" value="P:calcium-mediated signaling"/>
    <property type="evidence" value="ECO:0007669"/>
    <property type="project" value="TreeGrafter"/>
</dbReference>
<keyword evidence="3" id="KW-0964">Secreted</keyword>
<feature type="region of interest" description="Disordered" evidence="7">
    <location>
        <begin position="32"/>
        <end position="55"/>
    </location>
</feature>
<evidence type="ECO:0000256" key="3">
    <source>
        <dbReference type="ARBA" id="ARBA00022525"/>
    </source>
</evidence>
<accession>A0AAU9RHL6</accession>
<evidence type="ECO:0000256" key="7">
    <source>
        <dbReference type="SAM" id="MobiDB-lite"/>
    </source>
</evidence>
<keyword evidence="5" id="KW-0732">Signal</keyword>
<reference evidence="8 9" key="1">
    <citation type="submission" date="2022-03" db="EMBL/GenBank/DDBJ databases">
        <authorList>
            <person name="Nunn A."/>
            <person name="Chopra R."/>
            <person name="Nunn A."/>
            <person name="Contreras Garrido A."/>
        </authorList>
    </citation>
    <scope>NUCLEOTIDE SEQUENCE [LARGE SCALE GENOMIC DNA]</scope>
</reference>
<gene>
    <name evidence="8" type="ORF">TAV2_LOCUS4943</name>
</gene>
<protein>
    <submittedName>
        <fullName evidence="8">Uncharacterized protein</fullName>
    </submittedName>
</protein>
<evidence type="ECO:0000256" key="6">
    <source>
        <dbReference type="ARBA" id="ARBA00023157"/>
    </source>
</evidence>
<dbReference type="InterPro" id="IPR008801">
    <property type="entry name" value="RALF"/>
</dbReference>
<dbReference type="GO" id="GO:0005576">
    <property type="term" value="C:extracellular region"/>
    <property type="evidence" value="ECO:0007669"/>
    <property type="project" value="UniProtKB-SubCell"/>
</dbReference>
<dbReference type="GO" id="GO:0040008">
    <property type="term" value="P:regulation of growth"/>
    <property type="evidence" value="ECO:0007669"/>
    <property type="project" value="UniProtKB-ARBA"/>
</dbReference>
<keyword evidence="9" id="KW-1185">Reference proteome</keyword>
<comment type="subcellular location">
    <subcellularLocation>
        <location evidence="1">Secreted</location>
    </subcellularLocation>
</comment>
<comment type="caution">
    <text evidence="8">The sequence shown here is derived from an EMBL/GenBank/DDBJ whole genome shotgun (WGS) entry which is preliminary data.</text>
</comment>
<keyword evidence="4" id="KW-0372">Hormone</keyword>
<proteinExistence type="inferred from homology"/>
<evidence type="ECO:0000313" key="8">
    <source>
        <dbReference type="EMBL" id="CAH2042971.1"/>
    </source>
</evidence>
<dbReference type="PANTHER" id="PTHR33136:SF4">
    <property type="entry name" value="PROTEIN RALF-LIKE 32"/>
    <property type="match status" value="1"/>
</dbReference>
<evidence type="ECO:0000256" key="2">
    <source>
        <dbReference type="ARBA" id="ARBA00009178"/>
    </source>
</evidence>
<dbReference type="Proteomes" id="UP000836841">
    <property type="component" value="Unassembled WGS sequence"/>
</dbReference>
<dbReference type="Pfam" id="PF05498">
    <property type="entry name" value="RALF"/>
    <property type="match status" value="1"/>
</dbReference>
<dbReference type="AlphaFoldDB" id="A0AAU9RHL6"/>
<dbReference type="EMBL" id="CAJVSB020000244">
    <property type="protein sequence ID" value="CAH2042971.1"/>
    <property type="molecule type" value="Genomic_DNA"/>
</dbReference>
<organism evidence="8 9">
    <name type="scientific">Thlaspi arvense</name>
    <name type="common">Field penny-cress</name>
    <dbReference type="NCBI Taxonomy" id="13288"/>
    <lineage>
        <taxon>Eukaryota</taxon>
        <taxon>Viridiplantae</taxon>
        <taxon>Streptophyta</taxon>
        <taxon>Embryophyta</taxon>
        <taxon>Tracheophyta</taxon>
        <taxon>Spermatophyta</taxon>
        <taxon>Magnoliopsida</taxon>
        <taxon>eudicotyledons</taxon>
        <taxon>Gunneridae</taxon>
        <taxon>Pentapetalae</taxon>
        <taxon>rosids</taxon>
        <taxon>malvids</taxon>
        <taxon>Brassicales</taxon>
        <taxon>Brassicaceae</taxon>
        <taxon>Thlaspideae</taxon>
        <taxon>Thlaspi</taxon>
    </lineage>
</organism>
<name>A0AAU9RHL6_THLAR</name>